<dbReference type="Gene3D" id="3.20.20.190">
    <property type="entry name" value="Phosphatidylinositol (PI) phosphodiesterase"/>
    <property type="match status" value="1"/>
</dbReference>
<evidence type="ECO:0000259" key="1">
    <source>
        <dbReference type="PROSITE" id="PS51704"/>
    </source>
</evidence>
<proteinExistence type="predicted"/>
<dbReference type="GO" id="GO:0008081">
    <property type="term" value="F:phosphoric diester hydrolase activity"/>
    <property type="evidence" value="ECO:0007669"/>
    <property type="project" value="InterPro"/>
</dbReference>
<dbReference type="PROSITE" id="PS51704">
    <property type="entry name" value="GP_PDE"/>
    <property type="match status" value="1"/>
</dbReference>
<organism evidence="2 3">
    <name type="scientific">Fibrella rubiginis</name>
    <dbReference type="NCBI Taxonomy" id="2817060"/>
    <lineage>
        <taxon>Bacteria</taxon>
        <taxon>Pseudomonadati</taxon>
        <taxon>Bacteroidota</taxon>
        <taxon>Cytophagia</taxon>
        <taxon>Cytophagales</taxon>
        <taxon>Spirosomataceae</taxon>
        <taxon>Fibrella</taxon>
    </lineage>
</organism>
<feature type="domain" description="GP-PDE" evidence="1">
    <location>
        <begin position="190"/>
        <end position="431"/>
    </location>
</feature>
<name>A0A939K040_9BACT</name>
<evidence type="ECO:0000313" key="2">
    <source>
        <dbReference type="EMBL" id="MBO0935692.1"/>
    </source>
</evidence>
<dbReference type="PANTHER" id="PTHR46211:SF14">
    <property type="entry name" value="GLYCEROPHOSPHODIESTER PHOSPHODIESTERASE"/>
    <property type="match status" value="1"/>
</dbReference>
<accession>A0A939K040</accession>
<dbReference type="Proteomes" id="UP000664034">
    <property type="component" value="Unassembled WGS sequence"/>
</dbReference>
<sequence>MNVSFFRSLTLFLLAGFVAYLGGGCRTKFDTAVVIPQNLKAGLDLPGAKLLFAQTRKACEGVYAVSDGSDVFGAEIAAKWSYTVKNKVDTTYHFSLFCEPQATYFVLEGRQVADSIIFLGYWRRLVNADVGTARFVVRRNGGARVLLAPDCCQALKPGDVVFKGMYGNGEENQKYPLTLSFNRPLNPKPFQIIAHRSGGRTSDLLPASENSVEIIRLAPELGATGVEFDIRQTKDGVPILYHDDQLNLRLTQKSGLIGPVENYTYKQLTSLVRLVNGEQIPTLEEALTAVIDDTPLQTVWMDSKLIRDMPLIREIHKKYIAKAAAQGRKVNIYIGLPTETTLNQFEALDDHLSAPSLCELDTSIARRINAKVWAPRFTLGNPVESAKVMQAAGLKVFVWTLDVPDFVRQFIDGGALDGILTNYSAIVAYYHYVQKP</sequence>
<evidence type="ECO:0000313" key="3">
    <source>
        <dbReference type="Proteomes" id="UP000664034"/>
    </source>
</evidence>
<protein>
    <submittedName>
        <fullName evidence="2">Glycerophosphodiester phosphodiesterase</fullName>
    </submittedName>
</protein>
<dbReference type="SUPFAM" id="SSF51695">
    <property type="entry name" value="PLC-like phosphodiesterases"/>
    <property type="match status" value="1"/>
</dbReference>
<dbReference type="EMBL" id="JAFMYV010000002">
    <property type="protein sequence ID" value="MBO0935692.1"/>
    <property type="molecule type" value="Genomic_DNA"/>
</dbReference>
<dbReference type="PROSITE" id="PS51257">
    <property type="entry name" value="PROKAR_LIPOPROTEIN"/>
    <property type="match status" value="1"/>
</dbReference>
<dbReference type="InterPro" id="IPR030395">
    <property type="entry name" value="GP_PDE_dom"/>
</dbReference>
<reference evidence="2" key="1">
    <citation type="submission" date="2021-03" db="EMBL/GenBank/DDBJ databases">
        <title>Fibrella sp. HMF5335 genome sequencing and assembly.</title>
        <authorList>
            <person name="Kang H."/>
            <person name="Kim H."/>
            <person name="Bae S."/>
            <person name="Joh K."/>
        </authorList>
    </citation>
    <scope>NUCLEOTIDE SEQUENCE</scope>
    <source>
        <strain evidence="2">HMF5335</strain>
    </source>
</reference>
<gene>
    <name evidence="2" type="ORF">J2I47_03940</name>
</gene>
<dbReference type="Pfam" id="PF03009">
    <property type="entry name" value="GDPD"/>
    <property type="match status" value="1"/>
</dbReference>
<dbReference type="RefSeq" id="WP_207363260.1">
    <property type="nucleotide sequence ID" value="NZ_JAFMYV010000002.1"/>
</dbReference>
<dbReference type="InterPro" id="IPR017946">
    <property type="entry name" value="PLC-like_Pdiesterase_TIM-brl"/>
</dbReference>
<dbReference type="AlphaFoldDB" id="A0A939K040"/>
<keyword evidence="3" id="KW-1185">Reference proteome</keyword>
<dbReference type="GO" id="GO:0006629">
    <property type="term" value="P:lipid metabolic process"/>
    <property type="evidence" value="ECO:0007669"/>
    <property type="project" value="InterPro"/>
</dbReference>
<comment type="caution">
    <text evidence="2">The sequence shown here is derived from an EMBL/GenBank/DDBJ whole genome shotgun (WGS) entry which is preliminary data.</text>
</comment>
<dbReference type="PANTHER" id="PTHR46211">
    <property type="entry name" value="GLYCEROPHOSPHORYL DIESTER PHOSPHODIESTERASE"/>
    <property type="match status" value="1"/>
</dbReference>